<dbReference type="Proteomes" id="UP000030940">
    <property type="component" value="Chromosome"/>
</dbReference>
<evidence type="ECO:0000259" key="2">
    <source>
        <dbReference type="PROSITE" id="PS50234"/>
    </source>
</evidence>
<dbReference type="STRING" id="1245910.OY14_00830"/>
<name>A0A0A7V363_9SPIR</name>
<gene>
    <name evidence="3" type="ORF">OY14_00830</name>
</gene>
<keyword evidence="1" id="KW-1133">Transmembrane helix</keyword>
<feature type="transmembrane region" description="Helical" evidence="1">
    <location>
        <begin position="302"/>
        <end position="319"/>
    </location>
</feature>
<accession>A0A0A7V363</accession>
<dbReference type="PROSITE" id="PS50234">
    <property type="entry name" value="VWFA"/>
    <property type="match status" value="1"/>
</dbReference>
<dbReference type="HOGENOM" id="CLU_846403_0_0_12"/>
<feature type="transmembrane region" description="Helical" evidence="1">
    <location>
        <begin position="54"/>
        <end position="76"/>
    </location>
</feature>
<protein>
    <submittedName>
        <fullName evidence="3">von Willebrand factor A</fullName>
    </submittedName>
</protein>
<feature type="domain" description="VWFA" evidence="2">
    <location>
        <begin position="89"/>
        <end position="294"/>
    </location>
</feature>
<evidence type="ECO:0000313" key="3">
    <source>
        <dbReference type="EMBL" id="AJA90632.1"/>
    </source>
</evidence>
<dbReference type="EMBL" id="CP009910">
    <property type="protein sequence ID" value="AJA90632.1"/>
    <property type="molecule type" value="Genomic_DNA"/>
</dbReference>
<dbReference type="KEGG" id="bchi:OY14_00830"/>
<dbReference type="Gene3D" id="3.40.50.410">
    <property type="entry name" value="von Willebrand factor, type A domain"/>
    <property type="match status" value="1"/>
</dbReference>
<organism evidence="3 4">
    <name type="scientific">Borreliella chilensis</name>
    <dbReference type="NCBI Taxonomy" id="1245910"/>
    <lineage>
        <taxon>Bacteria</taxon>
        <taxon>Pseudomonadati</taxon>
        <taxon>Spirochaetota</taxon>
        <taxon>Spirochaetia</taxon>
        <taxon>Spirochaetales</taxon>
        <taxon>Borreliaceae</taxon>
        <taxon>Borreliella</taxon>
    </lineage>
</organism>
<sequence length="328" mass="38346">MSINNYSAFYFFFILIWIFFICVLDFRRNIPFFKTLSFMYRDTSYIQNYYIKKALMTMFFIFSLIFLILSILDISWGQRAVEDERSRLRISFIFDISRSMLSIDEGKTINRLESAKNVISLILSNFENAEYSLTIFKGKPILVLPFSKDKNSLNKMLNYIEPDLISSPGSFLGDAVFSVISSVQDDSYYNFLVVLTDGDDWGENNYYRFSKFVNNLKLESFIIGVGGHNPVLFDNNLSVKDKNGNFVKTVINEENLLLLTSSLKGSYYNLYLKGINFVVNDIRNGIIRRTSNDIILVDVSRYKIFLVSSLLFIFMYMFVRMIKWDETF</sequence>
<dbReference type="InterPro" id="IPR002035">
    <property type="entry name" value="VWF_A"/>
</dbReference>
<feature type="transmembrane region" description="Helical" evidence="1">
    <location>
        <begin position="6"/>
        <end position="26"/>
    </location>
</feature>
<dbReference type="SMART" id="SM00327">
    <property type="entry name" value="VWA"/>
    <property type="match status" value="1"/>
</dbReference>
<dbReference type="Pfam" id="PF13519">
    <property type="entry name" value="VWA_2"/>
    <property type="match status" value="1"/>
</dbReference>
<dbReference type="InterPro" id="IPR036465">
    <property type="entry name" value="vWFA_dom_sf"/>
</dbReference>
<proteinExistence type="predicted"/>
<evidence type="ECO:0000256" key="1">
    <source>
        <dbReference type="SAM" id="Phobius"/>
    </source>
</evidence>
<evidence type="ECO:0000313" key="4">
    <source>
        <dbReference type="Proteomes" id="UP000030940"/>
    </source>
</evidence>
<keyword evidence="1" id="KW-0472">Membrane</keyword>
<dbReference type="AlphaFoldDB" id="A0A0A7V363"/>
<reference evidence="3 4" key="1">
    <citation type="journal article" date="2015" name="Genome Announc.">
        <title>Genome Sequence of Borrelia chilensis VA1, a South American Member of the Lyme Borreliosis Group.</title>
        <authorList>
            <person name="Huang W."/>
            <person name="Ojaimi C."/>
            <person name="Fallon J.T."/>
            <person name="Travisany D."/>
            <person name="Maass A."/>
            <person name="Ivanova L."/>
            <person name="Tomova A."/>
            <person name="Gonzalez-Acuna D."/>
            <person name="Godfrey H.P."/>
            <person name="Cabello F.C."/>
        </authorList>
    </citation>
    <scope>NUCLEOTIDE SEQUENCE [LARGE SCALE GENOMIC DNA]</scope>
    <source>
        <strain evidence="3 4">VA1</strain>
    </source>
</reference>
<keyword evidence="1" id="KW-0812">Transmembrane</keyword>
<keyword evidence="4" id="KW-1185">Reference proteome</keyword>
<dbReference type="SUPFAM" id="SSF53300">
    <property type="entry name" value="vWA-like"/>
    <property type="match status" value="1"/>
</dbReference>